<reference evidence="2 3" key="1">
    <citation type="journal article" date="2010" name="Cell">
        <title>The genome of Naegleria gruberi illuminates early eukaryotic versatility.</title>
        <authorList>
            <person name="Fritz-Laylin L.K."/>
            <person name="Prochnik S.E."/>
            <person name="Ginger M.L."/>
            <person name="Dacks J.B."/>
            <person name="Carpenter M.L."/>
            <person name="Field M.C."/>
            <person name="Kuo A."/>
            <person name="Paredez A."/>
            <person name="Chapman J."/>
            <person name="Pham J."/>
            <person name="Shu S."/>
            <person name="Neupane R."/>
            <person name="Cipriano M."/>
            <person name="Mancuso J."/>
            <person name="Tu H."/>
            <person name="Salamov A."/>
            <person name="Lindquist E."/>
            <person name="Shapiro H."/>
            <person name="Lucas S."/>
            <person name="Grigoriev I.V."/>
            <person name="Cande W.Z."/>
            <person name="Fulton C."/>
            <person name="Rokhsar D.S."/>
            <person name="Dawson S.C."/>
        </authorList>
    </citation>
    <scope>NUCLEOTIDE SEQUENCE [LARGE SCALE GENOMIC DNA]</scope>
    <source>
        <strain evidence="2 3">NEG-M</strain>
    </source>
</reference>
<dbReference type="RefSeq" id="XP_002678393.1">
    <property type="nucleotide sequence ID" value="XM_002678347.1"/>
</dbReference>
<dbReference type="KEGG" id="ngr:NAEGRDRAFT_57740"/>
<proteinExistence type="predicted"/>
<dbReference type="Proteomes" id="UP000006671">
    <property type="component" value="Unassembled WGS sequence"/>
</dbReference>
<keyword evidence="3" id="KW-1185">Reference proteome</keyword>
<protein>
    <submittedName>
        <fullName evidence="2">Uncharacterized protein</fullName>
    </submittedName>
</protein>
<name>D2VBW8_NAEGR</name>
<evidence type="ECO:0000256" key="1">
    <source>
        <dbReference type="SAM" id="MobiDB-lite"/>
    </source>
</evidence>
<dbReference type="GeneID" id="8863880"/>
<gene>
    <name evidence="2" type="ORF">NAEGRDRAFT_57740</name>
</gene>
<feature type="region of interest" description="Disordered" evidence="1">
    <location>
        <begin position="194"/>
        <end position="222"/>
    </location>
</feature>
<organism evidence="3">
    <name type="scientific">Naegleria gruberi</name>
    <name type="common">Amoeba</name>
    <dbReference type="NCBI Taxonomy" id="5762"/>
    <lineage>
        <taxon>Eukaryota</taxon>
        <taxon>Discoba</taxon>
        <taxon>Heterolobosea</taxon>
        <taxon>Tetramitia</taxon>
        <taxon>Eutetramitia</taxon>
        <taxon>Vahlkampfiidae</taxon>
        <taxon>Naegleria</taxon>
    </lineage>
</organism>
<accession>D2VBW8</accession>
<dbReference type="EMBL" id="GG738862">
    <property type="protein sequence ID" value="EFC45649.1"/>
    <property type="molecule type" value="Genomic_DNA"/>
</dbReference>
<dbReference type="OrthoDB" id="10669458at2759"/>
<feature type="compositionally biased region" description="Low complexity" evidence="1">
    <location>
        <begin position="194"/>
        <end position="214"/>
    </location>
</feature>
<dbReference type="VEuPathDB" id="AmoebaDB:NAEGRDRAFT_57740"/>
<evidence type="ECO:0000313" key="3">
    <source>
        <dbReference type="Proteomes" id="UP000006671"/>
    </source>
</evidence>
<dbReference type="InParanoid" id="D2VBW8"/>
<feature type="region of interest" description="Disordered" evidence="1">
    <location>
        <begin position="144"/>
        <end position="177"/>
    </location>
</feature>
<dbReference type="AlphaFoldDB" id="D2VBW8"/>
<evidence type="ECO:0000313" key="2">
    <source>
        <dbReference type="EMBL" id="EFC45649.1"/>
    </source>
</evidence>
<sequence>MDSTLADFILEDNWESELNSLFPQNNEVFLLFNQEPSFSFDSSIVSSSNVEYFENQSSVFSPIPIQQQTDSSTSSITLNNVDLHSELISSNENVAEQCLLSNSNNSLMNPLLVGETMTPLFEEQLQSTIAAIIEQPFANLIFAAQPNPQPPQQEETKKKRKEISSSNEFYDQSKKRKKDNTFAINHSITVSSAGVSSSVSSSNSNTPTTPTGSNSKKKSNAKRKGWLENICSSIDKPPEELVLPPVVGNGGKKTLRFHTVNFK</sequence>